<dbReference type="Proteomes" id="UP000674318">
    <property type="component" value="Chromosome 28"/>
</dbReference>
<evidence type="ECO:0000313" key="3">
    <source>
        <dbReference type="Proteomes" id="UP000674318"/>
    </source>
</evidence>
<feature type="compositionally biased region" description="Polar residues" evidence="1">
    <location>
        <begin position="31"/>
        <end position="42"/>
    </location>
</feature>
<organism evidence="2 3">
    <name type="scientific">Porcisia hertigi</name>
    <dbReference type="NCBI Taxonomy" id="2761500"/>
    <lineage>
        <taxon>Eukaryota</taxon>
        <taxon>Discoba</taxon>
        <taxon>Euglenozoa</taxon>
        <taxon>Kinetoplastea</taxon>
        <taxon>Metakinetoplastina</taxon>
        <taxon>Trypanosomatida</taxon>
        <taxon>Trypanosomatidae</taxon>
        <taxon>Leishmaniinae</taxon>
        <taxon>Porcisia</taxon>
    </lineage>
</organism>
<evidence type="ECO:0000256" key="1">
    <source>
        <dbReference type="SAM" id="MobiDB-lite"/>
    </source>
</evidence>
<name>A0A836I8D5_9TRYP</name>
<dbReference type="AlphaFoldDB" id="A0A836I8D5"/>
<evidence type="ECO:0000313" key="2">
    <source>
        <dbReference type="EMBL" id="KAG5500342.1"/>
    </source>
</evidence>
<comment type="caution">
    <text evidence="2">The sequence shown here is derived from an EMBL/GenBank/DDBJ whole genome shotgun (WGS) entry which is preliminary data.</text>
</comment>
<keyword evidence="3" id="KW-1185">Reference proteome</keyword>
<feature type="compositionally biased region" description="Polar residues" evidence="1">
    <location>
        <begin position="480"/>
        <end position="490"/>
    </location>
</feature>
<evidence type="ECO:0008006" key="4">
    <source>
        <dbReference type="Google" id="ProtNLM"/>
    </source>
</evidence>
<feature type="region of interest" description="Disordered" evidence="1">
    <location>
        <begin position="480"/>
        <end position="527"/>
    </location>
</feature>
<sequence>MIKERVDCMETASPTDSPCGVVLEGNDGLSVTTSECSSQSNSRSKRCETPDGTPMPSTECSDFNSWMPIIDEEDRQARTLPNGRSFLDNNHQAQRGVCNQEYRKSAYQLQVRRWQDEETAYLRHEDWCEHRVILLMQEAFRCSTQNLKRAFSAGVMSPEVYHTRVTEIKNSLLYIKREYRRTLQRTRARKSDLSSIASKAVTCIASVFPWSCSGFVIGFEENVRFGQLLDKMGSGSRRGIPLAPPMPQQLIDAAVAPCCEADRMEGVVLSGLPPEHVDTPARLRDDFVPGSYRRPLATARVTLSPFPPRCQLFRRELSGDGPQLLSPVSAGTLAETVPSSIGALPSESFNRSFCAFSPHCLSPKSPAQVQVPPVSLAGPFRNDERRFLEKCQIVVRGMAFVSRSLASSIFISSRRATIAAATMQERLALTKDQAKPPALHPRPGSSVVKKRLSPPPSPSCKAGIAFPKVNPMNANNGFVGASTISTSPHVRQSKRRPSPSLARDSGSFQVSRSPGASGEPTPPSHPHAVAVSSEYTLVHPVQLPSYYPRRISRGCLCVDRTSGRSPLLSLPPVPFEEEKHVKELW</sequence>
<gene>
    <name evidence="2" type="ORF">JKF63_03434</name>
</gene>
<dbReference type="EMBL" id="JAFJZO010000028">
    <property type="protein sequence ID" value="KAG5500342.1"/>
    <property type="molecule type" value="Genomic_DNA"/>
</dbReference>
<proteinExistence type="predicted"/>
<protein>
    <recommendedName>
        <fullName evidence="4">Ch28 protein</fullName>
    </recommendedName>
</protein>
<reference evidence="2 3" key="1">
    <citation type="submission" date="2021-02" db="EMBL/GenBank/DDBJ databases">
        <title>Porcisia hertigi Genome sequencing and assembly.</title>
        <authorList>
            <person name="Almutairi H."/>
            <person name="Gatherer D."/>
        </authorList>
    </citation>
    <scope>NUCLEOTIDE SEQUENCE [LARGE SCALE GENOMIC DNA]</scope>
    <source>
        <strain evidence="2 3">C119</strain>
    </source>
</reference>
<feature type="region of interest" description="Disordered" evidence="1">
    <location>
        <begin position="430"/>
        <end position="464"/>
    </location>
</feature>
<feature type="region of interest" description="Disordered" evidence="1">
    <location>
        <begin position="31"/>
        <end position="63"/>
    </location>
</feature>
<dbReference type="RefSeq" id="XP_067755676.1">
    <property type="nucleotide sequence ID" value="XM_067899437.1"/>
</dbReference>
<dbReference type="OrthoDB" id="263145at2759"/>
<dbReference type="KEGG" id="phet:94289514"/>
<accession>A0A836I8D5</accession>
<dbReference type="GeneID" id="94289514"/>